<evidence type="ECO:0000256" key="1">
    <source>
        <dbReference type="SAM" id="MobiDB-lite"/>
    </source>
</evidence>
<dbReference type="RefSeq" id="WP_218561837.1">
    <property type="nucleotide sequence ID" value="NZ_CP076642.1"/>
</dbReference>
<evidence type="ECO:0000313" key="4">
    <source>
        <dbReference type="Proteomes" id="UP000694232"/>
    </source>
</evidence>
<keyword evidence="4" id="KW-1185">Reference proteome</keyword>
<feature type="region of interest" description="Disordered" evidence="1">
    <location>
        <begin position="361"/>
        <end position="380"/>
    </location>
</feature>
<accession>A0A975U858</accession>
<dbReference type="EMBL" id="CP076642">
    <property type="protein sequence ID" value="QXO16046.1"/>
    <property type="molecule type" value="Genomic_DNA"/>
</dbReference>
<name>A0A975U858_9VIBR</name>
<dbReference type="NCBIfam" id="TIGR03501">
    <property type="entry name" value="GlyGly_CTERM"/>
    <property type="match status" value="1"/>
</dbReference>
<keyword evidence="2" id="KW-0732">Signal</keyword>
<organism evidence="3 4">
    <name type="scientific">Vibrio ostreae</name>
    <dbReference type="NCBI Taxonomy" id="2841925"/>
    <lineage>
        <taxon>Bacteria</taxon>
        <taxon>Pseudomonadati</taxon>
        <taxon>Pseudomonadota</taxon>
        <taxon>Gammaproteobacteria</taxon>
        <taxon>Vibrionales</taxon>
        <taxon>Vibrionaceae</taxon>
        <taxon>Vibrio</taxon>
    </lineage>
</organism>
<dbReference type="InterPro" id="IPR020008">
    <property type="entry name" value="GlyGly_CTERM"/>
</dbReference>
<reference evidence="3" key="1">
    <citation type="submission" date="2021-06" db="EMBL/GenBank/DDBJ databases">
        <title>Vibrio nov. sp., novel gut bacterium isolated from Yellow Sea oyster.</title>
        <authorList>
            <person name="Muhammad N."/>
            <person name="Nguyen T.H."/>
            <person name="Lee Y.-J."/>
            <person name="Ko J."/>
            <person name="Kim S.-G."/>
        </authorList>
    </citation>
    <scope>NUCLEOTIDE SEQUENCE</scope>
    <source>
        <strain evidence="3">OG9-811</strain>
    </source>
</reference>
<protein>
    <submittedName>
        <fullName evidence="3">GlyGly-CTERM sorting domain-containing protein</fullName>
    </submittedName>
</protein>
<sequence>MNKNLLVGLVSSLLSATAYSATTIEVSAFYQSGSGFNVSQEIVGVYRSLENINELMAEKGINAEFKPTYFGTLSDSEVAPTENVFSGLQYMRGLDAAVEAKTDVGDIAIGIFPRLGSDYGFAQLIRDNTFTNEPNETRKMAIAGGASMGLSNYSAFVYLAGHELLHAVGAVHEEATAINFNTQGDSREDGFANICDNGHQSLIGASSLYTDKENISIAGATDCSVGGGDVVGFVNQYAPLVGTIAAERNNRTLTVSASENMNTQSFDINITRTDTSAADIIRVYIAGGYSDTGAGLTPIDVAFGVGAVTASTSVFFDDIYPIFDAADGTDQSTYIVALGDSEISDSAYDLLSVNTQWTSAQVGEPDDQIKDSEDAGSGGGSGGALGIWTLLLMTIAGTRRYLKNVKHHHRHEK</sequence>
<feature type="chain" id="PRO_5038136198" evidence="2">
    <location>
        <begin position="21"/>
        <end position="413"/>
    </location>
</feature>
<evidence type="ECO:0000256" key="2">
    <source>
        <dbReference type="SAM" id="SignalP"/>
    </source>
</evidence>
<dbReference type="KEGG" id="vos:KNV97_00480"/>
<feature type="signal peptide" evidence="2">
    <location>
        <begin position="1"/>
        <end position="20"/>
    </location>
</feature>
<proteinExistence type="predicted"/>
<evidence type="ECO:0000313" key="3">
    <source>
        <dbReference type="EMBL" id="QXO16046.1"/>
    </source>
</evidence>
<gene>
    <name evidence="3" type="ORF">KNV97_00480</name>
</gene>
<dbReference type="Proteomes" id="UP000694232">
    <property type="component" value="Chromosome 2"/>
</dbReference>
<dbReference type="AlphaFoldDB" id="A0A975U858"/>